<reference evidence="1 2" key="1">
    <citation type="submission" date="2018-09" db="EMBL/GenBank/DDBJ databases">
        <authorList>
            <person name="Le Fleche-Mateos A."/>
        </authorList>
    </citation>
    <scope>NUCLEOTIDE SEQUENCE [LARGE SCALE GENOMIC DNA]</scope>
    <source>
        <strain evidence="1 2">DSM 27399</strain>
    </source>
</reference>
<evidence type="ECO:0000313" key="2">
    <source>
        <dbReference type="Proteomes" id="UP000284908"/>
    </source>
</evidence>
<organism evidence="1 2">
    <name type="scientific">Rahnella woolbedingensis</name>
    <dbReference type="NCBI Taxonomy" id="1510574"/>
    <lineage>
        <taxon>Bacteria</taxon>
        <taxon>Pseudomonadati</taxon>
        <taxon>Pseudomonadota</taxon>
        <taxon>Gammaproteobacteria</taxon>
        <taxon>Enterobacterales</taxon>
        <taxon>Yersiniaceae</taxon>
        <taxon>Rahnella</taxon>
    </lineage>
</organism>
<accession>A0A419N6C2</accession>
<dbReference type="OrthoDB" id="696873at2"/>
<keyword evidence="2" id="KW-1185">Reference proteome</keyword>
<dbReference type="RefSeq" id="WP_120133742.1">
    <property type="nucleotide sequence ID" value="NZ_RAHH01000019.1"/>
</dbReference>
<evidence type="ECO:0000313" key="1">
    <source>
        <dbReference type="EMBL" id="RJT42826.1"/>
    </source>
</evidence>
<gene>
    <name evidence="1" type="ORF">D6C13_16160</name>
</gene>
<dbReference type="EMBL" id="RAHH01000019">
    <property type="protein sequence ID" value="RJT42826.1"/>
    <property type="molecule type" value="Genomic_DNA"/>
</dbReference>
<dbReference type="GO" id="GO:0003677">
    <property type="term" value="F:DNA binding"/>
    <property type="evidence" value="ECO:0007669"/>
    <property type="project" value="UniProtKB-KW"/>
</dbReference>
<comment type="caution">
    <text evidence="1">The sequence shown here is derived from an EMBL/GenBank/DDBJ whole genome shotgun (WGS) entry which is preliminary data.</text>
</comment>
<name>A0A419N6C2_9GAMM</name>
<dbReference type="Proteomes" id="UP000284908">
    <property type="component" value="Unassembled WGS sequence"/>
</dbReference>
<protein>
    <submittedName>
        <fullName evidence="1">DNA-binding protein</fullName>
    </submittedName>
</protein>
<sequence length="339" mass="38649">MNKDLTTSQVARKNILNNPYALSELETNLAVGGKNFAGETVFTKMQVAEILAVDERTIDRYLSGHNDELENSGYRILKGKALRKLRLAYVDDMNVVDISPKTPSLGIFSFRALLNLAMLITESDRAKAIRSRMLDIVIDVIAEKSGGHTKYVNQRDPDYLPAAFLEESYRKQFTDALRDHLQMGNHKYAVYTDRVYQAVFCENAMEYKQILRLADKDKTRETMYTEVLKAIASFEHGLAVQLKTKAEALGRKLAPAELDTLINEAEKNPFLQPSIEDARVRMASRDLGFRDALHEKLEHYLQSVPAGDYERFLGERSRSLEEQLSDIQVLNVLKRLKDR</sequence>
<dbReference type="AlphaFoldDB" id="A0A419N6C2"/>
<proteinExistence type="predicted"/>
<keyword evidence="1" id="KW-0238">DNA-binding</keyword>